<keyword evidence="1" id="KW-0436">Ligase</keyword>
<evidence type="ECO:0000313" key="2">
    <source>
        <dbReference type="Proteomes" id="UP000221011"/>
    </source>
</evidence>
<dbReference type="RefSeq" id="WP_324965841.1">
    <property type="nucleotide sequence ID" value="NZ_CP022685.1"/>
</dbReference>
<protein>
    <submittedName>
        <fullName evidence="1">Acetyl-coenzyme A synthetase</fullName>
        <ecNumber evidence="1">6.2.1.1</ecNumber>
    </submittedName>
</protein>
<reference evidence="1 2" key="1">
    <citation type="submission" date="2017-08" db="EMBL/GenBank/DDBJ databases">
        <title>Complete Genome Sequence of Streptomyces formicae KY5, the formicamycin producer.</title>
        <authorList>
            <person name="Holmes N.A."/>
            <person name="Devine R."/>
            <person name="Qin Z."/>
            <person name="Seipke R.F."/>
            <person name="Wilkinson B."/>
            <person name="Hutchings M.I."/>
        </authorList>
    </citation>
    <scope>NUCLEOTIDE SEQUENCE [LARGE SCALE GENOMIC DNA]</scope>
    <source>
        <strain evidence="1 2">KY5</strain>
    </source>
</reference>
<organism evidence="1 2">
    <name type="scientific">Streptomyces formicae</name>
    <dbReference type="NCBI Taxonomy" id="1616117"/>
    <lineage>
        <taxon>Bacteria</taxon>
        <taxon>Bacillati</taxon>
        <taxon>Actinomycetota</taxon>
        <taxon>Actinomycetes</taxon>
        <taxon>Kitasatosporales</taxon>
        <taxon>Streptomycetaceae</taxon>
        <taxon>Streptomyces</taxon>
    </lineage>
</organism>
<dbReference type="EMBL" id="CP022685">
    <property type="protein sequence ID" value="ATL32206.1"/>
    <property type="molecule type" value="Genomic_DNA"/>
</dbReference>
<dbReference type="Proteomes" id="UP000221011">
    <property type="component" value="Chromosome"/>
</dbReference>
<dbReference type="GO" id="GO:0003987">
    <property type="term" value="F:acetate-CoA ligase activity"/>
    <property type="evidence" value="ECO:0007669"/>
    <property type="project" value="UniProtKB-EC"/>
</dbReference>
<gene>
    <name evidence="1" type="ORF">KY5_7188</name>
</gene>
<proteinExistence type="predicted"/>
<dbReference type="KEGG" id="sfk:KY5_7188"/>
<accession>A0A291QL17</accession>
<keyword evidence="2" id="KW-1185">Reference proteome</keyword>
<dbReference type="EC" id="6.2.1.1" evidence="1"/>
<name>A0A291QL17_9ACTN</name>
<evidence type="ECO:0000313" key="1">
    <source>
        <dbReference type="EMBL" id="ATL32206.1"/>
    </source>
</evidence>
<sequence>MVLGTLKNASVLCPLFSAFGPDPVAQRMGLGNARVLVAIEALYRSKVAPIRDRLADLEHVLVIDERRHEFPGAQQAYSTGAGPNWT</sequence>
<dbReference type="AlphaFoldDB" id="A0A291QL17"/>
<dbReference type="SUPFAM" id="SSF56801">
    <property type="entry name" value="Acetyl-CoA synthetase-like"/>
    <property type="match status" value="1"/>
</dbReference>